<dbReference type="InterPro" id="IPR050300">
    <property type="entry name" value="GDXG_lipolytic_enzyme"/>
</dbReference>
<dbReference type="AlphaFoldDB" id="A0A233S7Q7"/>
<accession>A0A233S7Q7</accession>
<reference evidence="3 4" key="1">
    <citation type="submission" date="2016-07" db="EMBL/GenBank/DDBJ databases">
        <title>Draft genome of Streptomyces diastatochromogenes.</title>
        <authorList>
            <person name="Podduturi R."/>
            <person name="Lukassen M.B."/>
            <person name="Clausen N."/>
            <person name="Nielsen J.L."/>
            <person name="Jorgensen N.O."/>
        </authorList>
    </citation>
    <scope>NUCLEOTIDE SEQUENCE [LARGE SCALE GENOMIC DNA]</scope>
    <source>
        <strain evidence="3 4">DSM 40608</strain>
    </source>
</reference>
<name>A0A233S7Q7_STRDA</name>
<gene>
    <name evidence="3" type="ORF">BEK98_28770</name>
</gene>
<evidence type="ECO:0000313" key="4">
    <source>
        <dbReference type="Proteomes" id="UP000215483"/>
    </source>
</evidence>
<dbReference type="Pfam" id="PF20434">
    <property type="entry name" value="BD-FAE"/>
    <property type="match status" value="1"/>
</dbReference>
<dbReference type="OrthoDB" id="255603at2"/>
<keyword evidence="4" id="KW-1185">Reference proteome</keyword>
<evidence type="ECO:0000256" key="1">
    <source>
        <dbReference type="ARBA" id="ARBA00022801"/>
    </source>
</evidence>
<evidence type="ECO:0000313" key="3">
    <source>
        <dbReference type="EMBL" id="OXY91708.1"/>
    </source>
</evidence>
<sequence length="216" mass="21588">MSRVQVSSFARALAARSGCAVAGVEYRRVGGGGGRPVALSDTAEAVDRLSHLAAQAASGHVDPARVVCAGHSAGGHLALWAVLLHRVPDGASGRTGTPPAVLSLAPTADLAWADELGSGRGAVAVFLGGARAQVPDRYAAADPAAVGAPAGRTVVVDGTLDEALPVAMARRYAERSGVTLHELPGCGHFDVIDPESAAARPVVTEALRTIVGAAAA</sequence>
<dbReference type="InterPro" id="IPR049492">
    <property type="entry name" value="BD-FAE-like_dom"/>
</dbReference>
<dbReference type="InterPro" id="IPR029058">
    <property type="entry name" value="AB_hydrolase_fold"/>
</dbReference>
<feature type="domain" description="BD-FAE-like" evidence="2">
    <location>
        <begin position="15"/>
        <end position="170"/>
    </location>
</feature>
<organism evidence="3 4">
    <name type="scientific">Streptomyces diastatochromogenes</name>
    <dbReference type="NCBI Taxonomy" id="42236"/>
    <lineage>
        <taxon>Bacteria</taxon>
        <taxon>Bacillati</taxon>
        <taxon>Actinomycetota</taxon>
        <taxon>Actinomycetes</taxon>
        <taxon>Kitasatosporales</taxon>
        <taxon>Streptomycetaceae</taxon>
        <taxon>Streptomyces</taxon>
    </lineage>
</organism>
<dbReference type="PANTHER" id="PTHR48081">
    <property type="entry name" value="AB HYDROLASE SUPERFAMILY PROTEIN C4A8.06C"/>
    <property type="match status" value="1"/>
</dbReference>
<protein>
    <recommendedName>
        <fullName evidence="2">BD-FAE-like domain-containing protein</fullName>
    </recommendedName>
</protein>
<dbReference type="Proteomes" id="UP000215483">
    <property type="component" value="Unassembled WGS sequence"/>
</dbReference>
<dbReference type="GO" id="GO:0016787">
    <property type="term" value="F:hydrolase activity"/>
    <property type="evidence" value="ECO:0007669"/>
    <property type="project" value="UniProtKB-KW"/>
</dbReference>
<evidence type="ECO:0000259" key="2">
    <source>
        <dbReference type="Pfam" id="PF20434"/>
    </source>
</evidence>
<dbReference type="SUPFAM" id="SSF53474">
    <property type="entry name" value="alpha/beta-Hydrolases"/>
    <property type="match status" value="1"/>
</dbReference>
<comment type="caution">
    <text evidence="3">The sequence shown here is derived from an EMBL/GenBank/DDBJ whole genome shotgun (WGS) entry which is preliminary data.</text>
</comment>
<keyword evidence="1" id="KW-0378">Hydrolase</keyword>
<dbReference type="EMBL" id="MCGQ01000027">
    <property type="protein sequence ID" value="OXY91708.1"/>
    <property type="molecule type" value="Genomic_DNA"/>
</dbReference>
<dbReference type="Gene3D" id="3.40.50.1820">
    <property type="entry name" value="alpha/beta hydrolase"/>
    <property type="match status" value="1"/>
</dbReference>
<proteinExistence type="predicted"/>
<dbReference type="RefSeq" id="WP_094219727.1">
    <property type="nucleotide sequence ID" value="NZ_MCGQ01000027.1"/>
</dbReference>